<protein>
    <submittedName>
        <fullName evidence="2">dTDP-6-deoxy-3,4-keto-hexulose isomerase</fullName>
    </submittedName>
</protein>
<sequence>MINTKIIQFPVHKDNYGSLVPVETEQNIPFIVKRVYYIYDVEKGMRRGYHSHRDLKQALICVHGSVKIMIKTPYEQEDILLDDPTKALYIGPMIWREMYDFSPDAVLLVLASEHYLPSDYIRDYEAYEKEAITWFQK</sequence>
<comment type="caution">
    <text evidence="2">The sequence shown here is derived from an EMBL/GenBank/DDBJ whole genome shotgun (WGS) entry which is preliminary data.</text>
</comment>
<dbReference type="CDD" id="cd20292">
    <property type="entry name" value="cupin_QdtA-like"/>
    <property type="match status" value="1"/>
</dbReference>
<dbReference type="Proteomes" id="UP001055091">
    <property type="component" value="Unassembled WGS sequence"/>
</dbReference>
<dbReference type="InterPro" id="IPR011051">
    <property type="entry name" value="RmlC_Cupin_sf"/>
</dbReference>
<proteinExistence type="predicted"/>
<name>A0AA37JDF7_9FIRM</name>
<dbReference type="AlphaFoldDB" id="A0AA37JDF7"/>
<dbReference type="RefSeq" id="WP_244052467.1">
    <property type="nucleotide sequence ID" value="NZ_BQNJ01000001.1"/>
</dbReference>
<dbReference type="Pfam" id="PF05523">
    <property type="entry name" value="FdtA"/>
    <property type="match status" value="1"/>
</dbReference>
<keyword evidence="2" id="KW-0413">Isomerase</keyword>
<dbReference type="InterPro" id="IPR008894">
    <property type="entry name" value="QdtA_cupin_dom"/>
</dbReference>
<gene>
    <name evidence="2" type="ORF">CE91St55_10350</name>
</gene>
<reference evidence="2" key="1">
    <citation type="submission" date="2022-01" db="EMBL/GenBank/DDBJ databases">
        <title>Novel bile acid biosynthetic pathways are enriched in the microbiome of centenarians.</title>
        <authorList>
            <person name="Sato Y."/>
            <person name="Atarashi K."/>
            <person name="Plichta R.D."/>
            <person name="Arai Y."/>
            <person name="Sasajima S."/>
            <person name="Kearney M.S."/>
            <person name="Suda W."/>
            <person name="Takeshita K."/>
            <person name="Sasaki T."/>
            <person name="Okamoto S."/>
            <person name="Skelly N.A."/>
            <person name="Okamura Y."/>
            <person name="Vlamakis H."/>
            <person name="Li Y."/>
            <person name="Tanoue T."/>
            <person name="Takei H."/>
            <person name="Nittono H."/>
            <person name="Narushima S."/>
            <person name="Irie J."/>
            <person name="Itoh H."/>
            <person name="Moriya K."/>
            <person name="Sugiura Y."/>
            <person name="Suematsu M."/>
            <person name="Moritoki N."/>
            <person name="Shibata S."/>
            <person name="Littman R.D."/>
            <person name="Fischbach A.M."/>
            <person name="Uwamino Y."/>
            <person name="Inoue T."/>
            <person name="Honda A."/>
            <person name="Hattori M."/>
            <person name="Murai T."/>
            <person name="Xavier J.R."/>
            <person name="Hirose N."/>
            <person name="Honda K."/>
        </authorList>
    </citation>
    <scope>NUCLEOTIDE SEQUENCE</scope>
    <source>
        <strain evidence="2">CE91-St55</strain>
    </source>
</reference>
<dbReference type="GO" id="GO:0016853">
    <property type="term" value="F:isomerase activity"/>
    <property type="evidence" value="ECO:0007669"/>
    <property type="project" value="UniProtKB-KW"/>
</dbReference>
<evidence type="ECO:0000259" key="1">
    <source>
        <dbReference type="Pfam" id="PF05523"/>
    </source>
</evidence>
<organism evidence="2 3">
    <name type="scientific">Hungatella hathewayi</name>
    <dbReference type="NCBI Taxonomy" id="154046"/>
    <lineage>
        <taxon>Bacteria</taxon>
        <taxon>Bacillati</taxon>
        <taxon>Bacillota</taxon>
        <taxon>Clostridia</taxon>
        <taxon>Lachnospirales</taxon>
        <taxon>Lachnospiraceae</taxon>
        <taxon>Hungatella</taxon>
    </lineage>
</organism>
<dbReference type="SUPFAM" id="SSF51182">
    <property type="entry name" value="RmlC-like cupins"/>
    <property type="match status" value="1"/>
</dbReference>
<dbReference type="Gene3D" id="2.60.120.10">
    <property type="entry name" value="Jelly Rolls"/>
    <property type="match status" value="1"/>
</dbReference>
<feature type="domain" description="Sugar 3,4-ketoisomerase QdtA cupin" evidence="1">
    <location>
        <begin position="3"/>
        <end position="130"/>
    </location>
</feature>
<evidence type="ECO:0000313" key="3">
    <source>
        <dbReference type="Proteomes" id="UP001055091"/>
    </source>
</evidence>
<evidence type="ECO:0000313" key="2">
    <source>
        <dbReference type="EMBL" id="GKG99053.1"/>
    </source>
</evidence>
<dbReference type="EMBL" id="BQNJ01000001">
    <property type="protein sequence ID" value="GKG99053.1"/>
    <property type="molecule type" value="Genomic_DNA"/>
</dbReference>
<accession>A0AA37JDF7</accession>
<dbReference type="InterPro" id="IPR014710">
    <property type="entry name" value="RmlC-like_jellyroll"/>
</dbReference>